<evidence type="ECO:0000313" key="8">
    <source>
        <dbReference type="Proteomes" id="UP000729733"/>
    </source>
</evidence>
<dbReference type="Gene3D" id="3.90.320.10">
    <property type="match status" value="1"/>
</dbReference>
<dbReference type="SUPFAM" id="SSF52540">
    <property type="entry name" value="P-loop containing nucleoside triphosphate hydrolases"/>
    <property type="match status" value="1"/>
</dbReference>
<gene>
    <name evidence="7" type="ORF">I4641_11135</name>
</gene>
<evidence type="ECO:0000256" key="5">
    <source>
        <dbReference type="ARBA" id="ARBA00023204"/>
    </source>
</evidence>
<dbReference type="GO" id="GO:0004527">
    <property type="term" value="F:exonuclease activity"/>
    <property type="evidence" value="ECO:0007669"/>
    <property type="project" value="UniProtKB-KW"/>
</dbReference>
<evidence type="ECO:0000259" key="6">
    <source>
        <dbReference type="Pfam" id="PF12705"/>
    </source>
</evidence>
<dbReference type="Gene3D" id="3.40.50.300">
    <property type="entry name" value="P-loop containing nucleotide triphosphate hydrolases"/>
    <property type="match status" value="1"/>
</dbReference>
<feature type="domain" description="PD-(D/E)XK endonuclease-like" evidence="6">
    <location>
        <begin position="619"/>
        <end position="867"/>
    </location>
</feature>
<keyword evidence="4" id="KW-0269">Exonuclease</keyword>
<dbReference type="SUPFAM" id="SSF52980">
    <property type="entry name" value="Restriction endonuclease-like"/>
    <property type="match status" value="1"/>
</dbReference>
<protein>
    <submittedName>
        <fullName evidence="7">PD-(D/E)XK nuclease family protein</fullName>
    </submittedName>
</protein>
<keyword evidence="3" id="KW-0067">ATP-binding</keyword>
<proteinExistence type="predicted"/>
<evidence type="ECO:0000313" key="7">
    <source>
        <dbReference type="EMBL" id="MCC0177532.1"/>
    </source>
</evidence>
<evidence type="ECO:0000256" key="4">
    <source>
        <dbReference type="ARBA" id="ARBA00022839"/>
    </source>
</evidence>
<keyword evidence="3" id="KW-0347">Helicase</keyword>
<dbReference type="AlphaFoldDB" id="A0A964BRP8"/>
<accession>A0A964BRP8</accession>
<reference evidence="7" key="1">
    <citation type="journal article" date="2021" name="Antonie Van Leeuwenhoek">
        <title>Draft genome and description of Waterburya agarophytonicola gen. nov. sp. nov. (Pleurocapsales, Cyanobacteria): a seaweed symbiont.</title>
        <authorList>
            <person name="Bonthond G."/>
            <person name="Shalygin S."/>
            <person name="Bayer T."/>
            <person name="Weinberger F."/>
        </authorList>
    </citation>
    <scope>NUCLEOTIDE SEQUENCE</scope>
    <source>
        <strain evidence="7">KI4</strain>
    </source>
</reference>
<dbReference type="InterPro" id="IPR027417">
    <property type="entry name" value="P-loop_NTPase"/>
</dbReference>
<dbReference type="GO" id="GO:0006281">
    <property type="term" value="P:DNA repair"/>
    <property type="evidence" value="ECO:0007669"/>
    <property type="project" value="UniProtKB-KW"/>
</dbReference>
<name>A0A964BRP8_9CYAN</name>
<comment type="caution">
    <text evidence="7">The sequence shown here is derived from an EMBL/GenBank/DDBJ whole genome shotgun (WGS) entry which is preliminary data.</text>
</comment>
<dbReference type="InterPro" id="IPR038726">
    <property type="entry name" value="PDDEXK_AddAB-type"/>
</dbReference>
<dbReference type="Pfam" id="PF12705">
    <property type="entry name" value="PDDEXK_1"/>
    <property type="match status" value="1"/>
</dbReference>
<evidence type="ECO:0000256" key="3">
    <source>
        <dbReference type="ARBA" id="ARBA00022806"/>
    </source>
</evidence>
<keyword evidence="1" id="KW-0540">Nuclease</keyword>
<keyword evidence="8" id="KW-1185">Reference proteome</keyword>
<keyword evidence="3" id="KW-0547">Nucleotide-binding</keyword>
<keyword evidence="2" id="KW-0227">DNA damage</keyword>
<dbReference type="GO" id="GO:0004386">
    <property type="term" value="F:helicase activity"/>
    <property type="evidence" value="ECO:0007669"/>
    <property type="project" value="UniProtKB-KW"/>
</dbReference>
<organism evidence="7 8">
    <name type="scientific">Waterburya agarophytonicola KI4</name>
    <dbReference type="NCBI Taxonomy" id="2874699"/>
    <lineage>
        <taxon>Bacteria</taxon>
        <taxon>Bacillati</taxon>
        <taxon>Cyanobacteriota</taxon>
        <taxon>Cyanophyceae</taxon>
        <taxon>Pleurocapsales</taxon>
        <taxon>Hyellaceae</taxon>
        <taxon>Waterburya</taxon>
        <taxon>Waterburya agarophytonicola</taxon>
    </lineage>
</organism>
<dbReference type="RefSeq" id="WP_229640596.1">
    <property type="nucleotide sequence ID" value="NZ_JADWDC010000024.1"/>
</dbReference>
<evidence type="ECO:0000256" key="1">
    <source>
        <dbReference type="ARBA" id="ARBA00022722"/>
    </source>
</evidence>
<keyword evidence="4" id="KW-0378">Hydrolase</keyword>
<evidence type="ECO:0000256" key="2">
    <source>
        <dbReference type="ARBA" id="ARBA00022763"/>
    </source>
</evidence>
<dbReference type="InterPro" id="IPR011335">
    <property type="entry name" value="Restrct_endonuc-II-like"/>
</dbReference>
<keyword evidence="5" id="KW-0234">DNA repair</keyword>
<sequence>MGKYIVSELNPSLFKPNLQIITPNSAIAHYIRQITHSQVKISHYSLESLTQNIVRRQGWGIASVLLSRRLLQNAVKQVISTKDIEGTAKAFLTAIKDLFRSGIDLQQLQQNTDPRIQQLASLAIAYQAQLRHRKRIDAAELYWQGAIDIAYQKPYLFYGYFAPTKDELAIVNAIADQDSILVLPTDDLYPQNQKSLAWLQSQGWEFRETKRINHKLQECFKQKASLPPGVSLNVFSNLEEEIRGVLTQVKILLTQGVEAKDIVLVTNDEQLYGETLIDVAEEYSLPVQVAYDIPLEKTRMGAWLKLLLEVLRDNFPFETTAKLLSHPLARYMSAEIWSTAREIHPQGLAAWQELEVDLSLLDLTQNSYSREFWIERLQDILTTWDILEKGKFWAREMVAFYCIQDALNELSNPKEQVISKQTFVNEINEILALLTTNAQPGTGGIKLYNPTSLLGTSYPYVFFLGSASSILPTEITNDTILDFYSRKQLVKQGLEIVTAVDIAQRETFYFYCFLNIATQQITFSYPELVDRAFCLPSPYLTRLGLQPTPLDILPLASIESARQKYLRCSSLLDEATSLSLKLPNISKAWQVEAARESTTAPDEYDGVIGIAIDPQSKIFSASQLTQLGQCPFKWFSARLLKLKELNEAESDLSPAFRGSLYHRCLELSLAQIKTAKDLAKFNREQLVKAFETAEKELKLTQLAGWEAQRQEHLDLLSLNLASIDFLPPEREVIATETKFDTQWYGLEVQGQVDRIDRTDAGLAIIDYKTSSLTPPGVKDETGKANLDIQLAVYQDAIAEKHPAETIDTAAYYSITKQKTISSPQKDPAQLSAFAERVKSHLQQGHYPVDPDIDRKACRYCNYDFLCRQGDRLSRKNQ</sequence>
<dbReference type="Proteomes" id="UP000729733">
    <property type="component" value="Unassembled WGS sequence"/>
</dbReference>
<dbReference type="EMBL" id="JADWDC010000024">
    <property type="protein sequence ID" value="MCC0177532.1"/>
    <property type="molecule type" value="Genomic_DNA"/>
</dbReference>
<dbReference type="InterPro" id="IPR011604">
    <property type="entry name" value="PDDEXK-like_dom_sf"/>
</dbReference>